<proteinExistence type="predicted"/>
<name>A0A9W6M2C6_9MICO</name>
<keyword evidence="1" id="KW-0812">Transmembrane</keyword>
<keyword evidence="1" id="KW-1133">Transmembrane helix</keyword>
<reference evidence="2" key="2">
    <citation type="submission" date="2023-01" db="EMBL/GenBank/DDBJ databases">
        <authorList>
            <person name="Sun Q."/>
            <person name="Evtushenko L."/>
        </authorList>
    </citation>
    <scope>NUCLEOTIDE SEQUENCE</scope>
    <source>
        <strain evidence="2">VKM Ac-1447</strain>
    </source>
</reference>
<dbReference type="AlphaFoldDB" id="A0A9W6M2C6"/>
<accession>A0A9W6M2C6</accession>
<keyword evidence="1" id="KW-0472">Membrane</keyword>
<evidence type="ECO:0000313" key="2">
    <source>
        <dbReference type="EMBL" id="GLJ78662.1"/>
    </source>
</evidence>
<evidence type="ECO:0000313" key="3">
    <source>
        <dbReference type="Proteomes" id="UP001142317"/>
    </source>
</evidence>
<dbReference type="RefSeq" id="WP_210005444.1">
    <property type="nucleotide sequence ID" value="NZ_BSEO01000001.1"/>
</dbReference>
<dbReference type="Proteomes" id="UP001142317">
    <property type="component" value="Unassembled WGS sequence"/>
</dbReference>
<keyword evidence="3" id="KW-1185">Reference proteome</keyword>
<comment type="caution">
    <text evidence="2">The sequence shown here is derived from an EMBL/GenBank/DDBJ whole genome shotgun (WGS) entry which is preliminary data.</text>
</comment>
<dbReference type="EMBL" id="BSEO01000001">
    <property type="protein sequence ID" value="GLJ78662.1"/>
    <property type="molecule type" value="Genomic_DNA"/>
</dbReference>
<organism evidence="2 3">
    <name type="scientific">Microbacterium imperiale</name>
    <dbReference type="NCBI Taxonomy" id="33884"/>
    <lineage>
        <taxon>Bacteria</taxon>
        <taxon>Bacillati</taxon>
        <taxon>Actinomycetota</taxon>
        <taxon>Actinomycetes</taxon>
        <taxon>Micrococcales</taxon>
        <taxon>Microbacteriaceae</taxon>
        <taxon>Microbacterium</taxon>
    </lineage>
</organism>
<sequence>MNRLQLRASAALRRPPFRARRAAAGHHTPLEYSPAAPAPRWLIVGGGVLGVAGLVELIVGVAVIA</sequence>
<protein>
    <submittedName>
        <fullName evidence="2">Uncharacterized protein</fullName>
    </submittedName>
</protein>
<reference evidence="2" key="1">
    <citation type="journal article" date="2014" name="Int. J. Syst. Evol. Microbiol.">
        <title>Complete genome sequence of Corynebacterium casei LMG S-19264T (=DSM 44701T), isolated from a smear-ripened cheese.</title>
        <authorList>
            <consortium name="US DOE Joint Genome Institute (JGI-PGF)"/>
            <person name="Walter F."/>
            <person name="Albersmeier A."/>
            <person name="Kalinowski J."/>
            <person name="Ruckert C."/>
        </authorList>
    </citation>
    <scope>NUCLEOTIDE SEQUENCE</scope>
    <source>
        <strain evidence="2">VKM Ac-1447</strain>
    </source>
</reference>
<gene>
    <name evidence="2" type="ORF">GCM10017586_03440</name>
</gene>
<feature type="transmembrane region" description="Helical" evidence="1">
    <location>
        <begin position="41"/>
        <end position="64"/>
    </location>
</feature>
<evidence type="ECO:0000256" key="1">
    <source>
        <dbReference type="SAM" id="Phobius"/>
    </source>
</evidence>